<evidence type="ECO:0000313" key="9">
    <source>
        <dbReference type="Proteomes" id="UP000531561"/>
    </source>
</evidence>
<keyword evidence="7" id="KW-0472">Membrane</keyword>
<comment type="caution">
    <text evidence="8">The sequence shown here is derived from an EMBL/GenBank/DDBJ whole genome shotgun (WGS) entry which is preliminary data.</text>
</comment>
<evidence type="ECO:0000256" key="1">
    <source>
        <dbReference type="ARBA" id="ARBA00009431"/>
    </source>
</evidence>
<feature type="region of interest" description="Disordered" evidence="6">
    <location>
        <begin position="218"/>
        <end position="237"/>
    </location>
</feature>
<dbReference type="PANTHER" id="PTHR11802">
    <property type="entry name" value="SERINE PROTEASE FAMILY S10 SERINE CARBOXYPEPTIDASE"/>
    <property type="match status" value="1"/>
</dbReference>
<dbReference type="InterPro" id="IPR001563">
    <property type="entry name" value="Peptidase_S10"/>
</dbReference>
<dbReference type="SUPFAM" id="SSF53474">
    <property type="entry name" value="alpha/beta-Hydrolases"/>
    <property type="match status" value="1"/>
</dbReference>
<dbReference type="Pfam" id="PF00450">
    <property type="entry name" value="Peptidase_S10"/>
    <property type="match status" value="1"/>
</dbReference>
<dbReference type="PANTHER" id="PTHR11802:SF64">
    <property type="entry name" value="CARBOXYPEPTIDASE"/>
    <property type="match status" value="1"/>
</dbReference>
<keyword evidence="7" id="KW-0812">Transmembrane</keyword>
<keyword evidence="5" id="KW-0325">Glycoprotein</keyword>
<dbReference type="AlphaFoldDB" id="A0A8H6AP01"/>
<dbReference type="PRINTS" id="PR00724">
    <property type="entry name" value="CRBOXYPTASEC"/>
</dbReference>
<dbReference type="OrthoDB" id="443318at2759"/>
<evidence type="ECO:0000313" key="8">
    <source>
        <dbReference type="EMBL" id="KAF5870969.1"/>
    </source>
</evidence>
<organism evidence="8 9">
    <name type="scientific">Botrytis fragariae</name>
    <dbReference type="NCBI Taxonomy" id="1964551"/>
    <lineage>
        <taxon>Eukaryota</taxon>
        <taxon>Fungi</taxon>
        <taxon>Dikarya</taxon>
        <taxon>Ascomycota</taxon>
        <taxon>Pezizomycotina</taxon>
        <taxon>Leotiomycetes</taxon>
        <taxon>Helotiales</taxon>
        <taxon>Sclerotiniaceae</taxon>
        <taxon>Botrytis</taxon>
    </lineage>
</organism>
<sequence>MHITNVKAGARHDANAYALASYFRAKEGHRGIALKDGNITMIVMPCSSVYGLVYSFLLILFNLSPVLTLSLRLRDDIRVDSKPVSLCEEAPGVESHSGYIRLQSGVLKEYGIDSTKNYPVNIFFWYFQNRKKRADSPLTVYFMGGPGASSLMSLFRENGPCRVNSDSNSTSNNRFSWNEHSDILYIDQPVQTGFSYDFAEPGVLDANDNLVLDRNSTETPTELASGSRRGLFSSHNPHNTANSTQAVARSTWFFLQVWMQKFGKRESSNNKINFWTSSYGGHFVPKLIQYALLQNERHSQGKLDQDQFIPLNIGTLGMTNACIDGPTQLPYYPEMALKNNYSAPLTDQAGYLTAIHNFKKSNGCLAKIQACRNVSTAADRTLSASSNVDDICREANQYCGKHVASVATGRSYFDIAYPENLLANPLSETYLGYLNQKHVQDALGVHVNFSANAPVVAQAFSLTGDNVKGGSLEALASIMDAGVPVTMVYGDRDFACNWLGGEAVSHAIPFSYSHDFSSAGIADVSLPGYPVGAQVRQAGNLSFIRVYSASHNVGLQQPQLAQTIFQRAINGLDIASGTVPASGYSTGHMYKHWEHSGESPPFPLEGACYTWNLGLCSDRLRTLYLEGKTLVQDYFVVEDNKGRCLPNPVRPCARRDGWRGKELSKTVVDVIVERQRMVLGDLRSFMMLFMLFSACVGCVACLHTFLFA</sequence>
<reference evidence="8 9" key="1">
    <citation type="journal article" date="2020" name="Phytopathology">
        <title>A high-quality genome resource of Botrytis fragariae, a new and rapidly spreading fungal pathogen causing strawberry gray mold in the U.S.A.</title>
        <authorList>
            <person name="Wu Y."/>
            <person name="Saski C.A."/>
            <person name="Schnabel G."/>
            <person name="Xiao S."/>
            <person name="Hu M."/>
        </authorList>
    </citation>
    <scope>NUCLEOTIDE SEQUENCE [LARGE SCALE GENOMIC DNA]</scope>
    <source>
        <strain evidence="8 9">BVB16</strain>
    </source>
</reference>
<keyword evidence="7" id="KW-1133">Transmembrane helix</keyword>
<keyword evidence="4" id="KW-0378">Hydrolase</keyword>
<dbReference type="EMBL" id="JABFCT010000013">
    <property type="protein sequence ID" value="KAF5870969.1"/>
    <property type="molecule type" value="Genomic_DNA"/>
</dbReference>
<dbReference type="RefSeq" id="XP_037189916.1">
    <property type="nucleotide sequence ID" value="XM_037339866.1"/>
</dbReference>
<feature type="transmembrane region" description="Helical" evidence="7">
    <location>
        <begin position="685"/>
        <end position="706"/>
    </location>
</feature>
<keyword evidence="9" id="KW-1185">Reference proteome</keyword>
<comment type="similarity">
    <text evidence="1">Belongs to the peptidase S10 family.</text>
</comment>
<evidence type="ECO:0000256" key="4">
    <source>
        <dbReference type="ARBA" id="ARBA00022801"/>
    </source>
</evidence>
<dbReference type="InterPro" id="IPR029058">
    <property type="entry name" value="AB_hydrolase_fold"/>
</dbReference>
<keyword evidence="3" id="KW-0645">Protease</keyword>
<dbReference type="GO" id="GO:0006508">
    <property type="term" value="P:proteolysis"/>
    <property type="evidence" value="ECO:0007669"/>
    <property type="project" value="UniProtKB-KW"/>
</dbReference>
<keyword evidence="2 8" id="KW-0121">Carboxypeptidase</keyword>
<evidence type="ECO:0000256" key="2">
    <source>
        <dbReference type="ARBA" id="ARBA00022645"/>
    </source>
</evidence>
<dbReference type="GO" id="GO:0004185">
    <property type="term" value="F:serine-type carboxypeptidase activity"/>
    <property type="evidence" value="ECO:0007669"/>
    <property type="project" value="InterPro"/>
</dbReference>
<gene>
    <name evidence="8" type="ORF">Bfra_009523</name>
</gene>
<accession>A0A8H6AP01</accession>
<name>A0A8H6AP01_9HELO</name>
<dbReference type="GeneID" id="59263558"/>
<evidence type="ECO:0000256" key="5">
    <source>
        <dbReference type="ARBA" id="ARBA00023180"/>
    </source>
</evidence>
<evidence type="ECO:0000256" key="7">
    <source>
        <dbReference type="SAM" id="Phobius"/>
    </source>
</evidence>
<evidence type="ECO:0000256" key="6">
    <source>
        <dbReference type="SAM" id="MobiDB-lite"/>
    </source>
</evidence>
<dbReference type="Proteomes" id="UP000531561">
    <property type="component" value="Unassembled WGS sequence"/>
</dbReference>
<evidence type="ECO:0000256" key="3">
    <source>
        <dbReference type="ARBA" id="ARBA00022670"/>
    </source>
</evidence>
<protein>
    <submittedName>
        <fullName evidence="8">Putative carboxypeptidase s1 protein</fullName>
    </submittedName>
</protein>
<proteinExistence type="inferred from homology"/>
<dbReference type="GO" id="GO:0000324">
    <property type="term" value="C:fungal-type vacuole"/>
    <property type="evidence" value="ECO:0007669"/>
    <property type="project" value="TreeGrafter"/>
</dbReference>
<dbReference type="Gene3D" id="3.40.50.1820">
    <property type="entry name" value="alpha/beta hydrolase"/>
    <property type="match status" value="1"/>
</dbReference>